<name>A0A066Y1X7_COLSU</name>
<dbReference type="OMA" id="TNQCEID"/>
<evidence type="ECO:0000313" key="1">
    <source>
        <dbReference type="EMBL" id="KDN72170.1"/>
    </source>
</evidence>
<keyword evidence="2" id="KW-1185">Reference proteome</keyword>
<reference evidence="2" key="1">
    <citation type="journal article" date="2014" name="Genome Announc.">
        <title>Draft genome sequence of Colletotrichum sublineola, a destructive pathogen of cultivated sorghum.</title>
        <authorList>
            <person name="Baroncelli R."/>
            <person name="Sanz-Martin J.M."/>
            <person name="Rech G.E."/>
            <person name="Sukno S.A."/>
            <person name="Thon M.R."/>
        </authorList>
    </citation>
    <scope>NUCLEOTIDE SEQUENCE [LARGE SCALE GENOMIC DNA]</scope>
    <source>
        <strain evidence="2">TX430BB</strain>
    </source>
</reference>
<accession>A0A066Y1X7</accession>
<gene>
    <name evidence="1" type="ORF">CSUB01_12165</name>
</gene>
<proteinExistence type="predicted"/>
<dbReference type="OrthoDB" id="7289984at2759"/>
<dbReference type="SUPFAM" id="SSF51735">
    <property type="entry name" value="NAD(P)-binding Rossmann-fold domains"/>
    <property type="match status" value="1"/>
</dbReference>
<dbReference type="PANTHER" id="PTHR45458:SF3">
    <property type="entry name" value="CHAIN DEHYDROGENASE (ATSC), PUTATIVE-RELATED"/>
    <property type="match status" value="1"/>
</dbReference>
<sequence length="286" mass="30741">MSVYVITGVSKGIGFEFLKQYSDDSKNLVIGLVRDKTGTEKKVAAELGNRPNVHTLHADLTKYPSLKQAAADTAEIVGERGVDYLIANGALVPLFDAYGPIGDLSGDPEGIDAVGSELWQTNVVGNIHLFHLFLPLVLKGKVKKVICISTGLADLDFSNSLDVVTAPLYTASKAAVNAIVSRFSAQYKKDGVLFLSISPGLVEVGRYADATPEQLQGFGSFVEKLLAYAPDFKGPITPEESVRHVISTINRASIEGGHGGAFISHMGNKKWVQVRGYTYLSLRSKV</sequence>
<dbReference type="GO" id="GO:0016616">
    <property type="term" value="F:oxidoreductase activity, acting on the CH-OH group of donors, NAD or NADP as acceptor"/>
    <property type="evidence" value="ECO:0007669"/>
    <property type="project" value="TreeGrafter"/>
</dbReference>
<dbReference type="eggNOG" id="KOG1611">
    <property type="taxonomic scope" value="Eukaryota"/>
</dbReference>
<dbReference type="CDD" id="cd05325">
    <property type="entry name" value="carb_red_sniffer_like_SDR_c"/>
    <property type="match status" value="1"/>
</dbReference>
<dbReference type="Pfam" id="PF00106">
    <property type="entry name" value="adh_short"/>
    <property type="match status" value="1"/>
</dbReference>
<evidence type="ECO:0000313" key="2">
    <source>
        <dbReference type="Proteomes" id="UP000027238"/>
    </source>
</evidence>
<dbReference type="PANTHER" id="PTHR45458">
    <property type="entry name" value="SHORT-CHAIN DEHYDROGENASE/REDUCTASE SDR"/>
    <property type="match status" value="1"/>
</dbReference>
<dbReference type="HOGENOM" id="CLU_010194_9_2_1"/>
<dbReference type="InterPro" id="IPR052184">
    <property type="entry name" value="SDR_enzymes"/>
</dbReference>
<dbReference type="AlphaFoldDB" id="A0A066Y1X7"/>
<comment type="caution">
    <text evidence="1">The sequence shown here is derived from an EMBL/GenBank/DDBJ whole genome shotgun (WGS) entry which is preliminary data.</text>
</comment>
<protein>
    <submittedName>
        <fullName evidence="1">Putative short chain dehydrogenase</fullName>
    </submittedName>
</protein>
<dbReference type="Proteomes" id="UP000027238">
    <property type="component" value="Unassembled WGS sequence"/>
</dbReference>
<dbReference type="PRINTS" id="PR00081">
    <property type="entry name" value="GDHRDH"/>
</dbReference>
<dbReference type="InterPro" id="IPR002347">
    <property type="entry name" value="SDR_fam"/>
</dbReference>
<dbReference type="EMBL" id="JMSE01000031">
    <property type="protein sequence ID" value="KDN72170.1"/>
    <property type="molecule type" value="Genomic_DNA"/>
</dbReference>
<dbReference type="Gene3D" id="3.40.50.720">
    <property type="entry name" value="NAD(P)-binding Rossmann-like Domain"/>
    <property type="match status" value="1"/>
</dbReference>
<organism evidence="1 2">
    <name type="scientific">Colletotrichum sublineola</name>
    <name type="common">Sorghum anthracnose fungus</name>
    <dbReference type="NCBI Taxonomy" id="1173701"/>
    <lineage>
        <taxon>Eukaryota</taxon>
        <taxon>Fungi</taxon>
        <taxon>Dikarya</taxon>
        <taxon>Ascomycota</taxon>
        <taxon>Pezizomycotina</taxon>
        <taxon>Sordariomycetes</taxon>
        <taxon>Hypocreomycetidae</taxon>
        <taxon>Glomerellales</taxon>
        <taxon>Glomerellaceae</taxon>
        <taxon>Colletotrichum</taxon>
        <taxon>Colletotrichum graminicola species complex</taxon>
    </lineage>
</organism>
<dbReference type="InterPro" id="IPR036291">
    <property type="entry name" value="NAD(P)-bd_dom_sf"/>
</dbReference>